<dbReference type="InterPro" id="IPR006311">
    <property type="entry name" value="TAT_signal"/>
</dbReference>
<dbReference type="PROSITE" id="PS51123">
    <property type="entry name" value="OMPA_2"/>
    <property type="match status" value="1"/>
</dbReference>
<feature type="domain" description="OmpA-like" evidence="5">
    <location>
        <begin position="53"/>
        <end position="170"/>
    </location>
</feature>
<dbReference type="CDD" id="cd07185">
    <property type="entry name" value="OmpA_C-like"/>
    <property type="match status" value="1"/>
</dbReference>
<evidence type="ECO:0000256" key="4">
    <source>
        <dbReference type="SAM" id="SignalP"/>
    </source>
</evidence>
<dbReference type="Proteomes" id="UP000308917">
    <property type="component" value="Unassembled WGS sequence"/>
</dbReference>
<dbReference type="PROSITE" id="PS01068">
    <property type="entry name" value="OMPA_1"/>
    <property type="match status" value="1"/>
</dbReference>
<keyword evidence="2 3" id="KW-0472">Membrane</keyword>
<feature type="signal peptide" evidence="4">
    <location>
        <begin position="1"/>
        <end position="24"/>
    </location>
</feature>
<sequence length="170" mass="17994">MTVLSKRHFLTKSLAILGAGLVLAACQTPPAGHAGLSAAQVAALEQEGFHIVDDGMQLDLSGRLLFALDSSTTSPEIKTVVTKMTTVLLTVGVNRVRLDGHTDNVGNEAYNMQLSEKRAQSVAALMEETGFNPAAIQVRGLGPTRPIADNATEEGRAMNRRVSVIVSNVN</sequence>
<dbReference type="InterPro" id="IPR006665">
    <property type="entry name" value="OmpA-like"/>
</dbReference>
<dbReference type="PRINTS" id="PR01021">
    <property type="entry name" value="OMPADOMAIN"/>
</dbReference>
<dbReference type="PROSITE" id="PS51257">
    <property type="entry name" value="PROKAR_LIPOPROTEIN"/>
    <property type="match status" value="1"/>
</dbReference>
<evidence type="ECO:0000313" key="7">
    <source>
        <dbReference type="Proteomes" id="UP000308917"/>
    </source>
</evidence>
<dbReference type="EMBL" id="STFG01000005">
    <property type="protein sequence ID" value="THU02857.1"/>
    <property type="molecule type" value="Genomic_DNA"/>
</dbReference>
<keyword evidence="4" id="KW-0732">Signal</keyword>
<dbReference type="InterPro" id="IPR006664">
    <property type="entry name" value="OMP_bac"/>
</dbReference>
<dbReference type="SUPFAM" id="SSF103088">
    <property type="entry name" value="OmpA-like"/>
    <property type="match status" value="1"/>
</dbReference>
<dbReference type="PRINTS" id="PR01023">
    <property type="entry name" value="NAFLGMOTY"/>
</dbReference>
<dbReference type="GO" id="GO:0009279">
    <property type="term" value="C:cell outer membrane"/>
    <property type="evidence" value="ECO:0007669"/>
    <property type="project" value="UniProtKB-SubCell"/>
</dbReference>
<evidence type="ECO:0000256" key="2">
    <source>
        <dbReference type="ARBA" id="ARBA00023136"/>
    </source>
</evidence>
<organism evidence="6 7">
    <name type="scientific">Lampropedia puyangensis</name>
    <dbReference type="NCBI Taxonomy" id="1330072"/>
    <lineage>
        <taxon>Bacteria</taxon>
        <taxon>Pseudomonadati</taxon>
        <taxon>Pseudomonadota</taxon>
        <taxon>Betaproteobacteria</taxon>
        <taxon>Burkholderiales</taxon>
        <taxon>Comamonadaceae</taxon>
        <taxon>Lampropedia</taxon>
    </lineage>
</organism>
<accession>A0A4S8F718</accession>
<reference evidence="6 7" key="1">
    <citation type="journal article" date="2015" name="Antonie Van Leeuwenhoek">
        <title>Lampropedia puyangensis sp. nov., isolated from symptomatic bark of Populus ? euramericana canker and emended description of Lampropedia hyalina (Ehrenberg 1832) Lee et al. 2004.</title>
        <authorList>
            <person name="Li Y."/>
            <person name="Wang T."/>
            <person name="Piao C.G."/>
            <person name="Wang L.F."/>
            <person name="Tian G.Z."/>
            <person name="Zhu T.H."/>
            <person name="Guo M.W."/>
        </authorList>
    </citation>
    <scope>NUCLEOTIDE SEQUENCE [LARGE SCALE GENOMIC DNA]</scope>
    <source>
        <strain evidence="6 7">2-bin</strain>
    </source>
</reference>
<gene>
    <name evidence="6" type="ORF">E9531_07115</name>
</gene>
<dbReference type="OrthoDB" id="345640at2"/>
<evidence type="ECO:0000256" key="3">
    <source>
        <dbReference type="PROSITE-ProRule" id="PRU00473"/>
    </source>
</evidence>
<comment type="subcellular location">
    <subcellularLocation>
        <location evidence="1">Cell outer membrane</location>
    </subcellularLocation>
</comment>
<dbReference type="InterPro" id="IPR036737">
    <property type="entry name" value="OmpA-like_sf"/>
</dbReference>
<dbReference type="Pfam" id="PF00691">
    <property type="entry name" value="OmpA"/>
    <property type="match status" value="1"/>
</dbReference>
<evidence type="ECO:0000313" key="6">
    <source>
        <dbReference type="EMBL" id="THU02857.1"/>
    </source>
</evidence>
<dbReference type="InterPro" id="IPR050330">
    <property type="entry name" value="Bact_OuterMem_StrucFunc"/>
</dbReference>
<dbReference type="Gene3D" id="3.30.1330.60">
    <property type="entry name" value="OmpA-like domain"/>
    <property type="match status" value="1"/>
</dbReference>
<comment type="caution">
    <text evidence="6">The sequence shown here is derived from an EMBL/GenBank/DDBJ whole genome shotgun (WGS) entry which is preliminary data.</text>
</comment>
<dbReference type="PANTHER" id="PTHR30329">
    <property type="entry name" value="STATOR ELEMENT OF FLAGELLAR MOTOR COMPLEX"/>
    <property type="match status" value="1"/>
</dbReference>
<dbReference type="InterPro" id="IPR006690">
    <property type="entry name" value="OMPA-like_CS"/>
</dbReference>
<protein>
    <submittedName>
        <fullName evidence="6">OmpA family protein</fullName>
    </submittedName>
</protein>
<evidence type="ECO:0000256" key="1">
    <source>
        <dbReference type="ARBA" id="ARBA00004442"/>
    </source>
</evidence>
<name>A0A4S8F718_9BURK</name>
<dbReference type="PROSITE" id="PS51318">
    <property type="entry name" value="TAT"/>
    <property type="match status" value="1"/>
</dbReference>
<keyword evidence="7" id="KW-1185">Reference proteome</keyword>
<feature type="chain" id="PRO_5020990659" evidence="4">
    <location>
        <begin position="25"/>
        <end position="170"/>
    </location>
</feature>
<evidence type="ECO:0000259" key="5">
    <source>
        <dbReference type="PROSITE" id="PS51123"/>
    </source>
</evidence>
<dbReference type="PANTHER" id="PTHR30329:SF17">
    <property type="entry name" value="LIPOPROTEIN YFIB-RELATED"/>
    <property type="match status" value="1"/>
</dbReference>
<dbReference type="AlphaFoldDB" id="A0A4S8F718"/>
<proteinExistence type="predicted"/>